<evidence type="ECO:0000313" key="3">
    <source>
        <dbReference type="Proteomes" id="UP001431783"/>
    </source>
</evidence>
<sequence length="333" mass="38794">MTVNYTEIEYKNIQIQCGGQQNFAYCPVSNNSINIKRSVVMDITYLSEYRTSVLAFCGKSEQDMKDNVLILREWMKKQPHIPSELLSDDLLEIHIIKNKFLIEKVKSKIENYCSMKNKPQTRYLLENYTLAPSTATQFYVPMPILTEDYHRIFIGKVQDEDKYDMRREYSNIIVLREFLSRYDYSLGEINIVDMRNCSMKFLTKLRANILADGMPLILKCHSARTKEIHLISKMASTLLNWCKPLLPAKIVSRFKVHDDVEMLSKILPPKCLPKDYGGELKSLGEFLDDFDQIYAKNSEKLKEYVNTVSREDLRQGGPMSEEMQGTFKKLNID</sequence>
<dbReference type="EMBL" id="JARQZJ010000017">
    <property type="protein sequence ID" value="KAK9873315.1"/>
    <property type="molecule type" value="Genomic_DNA"/>
</dbReference>
<evidence type="ECO:0000313" key="2">
    <source>
        <dbReference type="EMBL" id="KAK9873315.1"/>
    </source>
</evidence>
<protein>
    <recommendedName>
        <fullName evidence="1">CRAL-TRIO domain-containing protein</fullName>
    </recommendedName>
</protein>
<comment type="caution">
    <text evidence="2">The sequence shown here is derived from an EMBL/GenBank/DDBJ whole genome shotgun (WGS) entry which is preliminary data.</text>
</comment>
<dbReference type="PANTHER" id="PTHR10174:SF222">
    <property type="entry name" value="GH10083P-RELATED"/>
    <property type="match status" value="1"/>
</dbReference>
<dbReference type="SUPFAM" id="SSF46938">
    <property type="entry name" value="CRAL/TRIO N-terminal domain"/>
    <property type="match status" value="1"/>
</dbReference>
<organism evidence="2 3">
    <name type="scientific">Henosepilachna vigintioctopunctata</name>
    <dbReference type="NCBI Taxonomy" id="420089"/>
    <lineage>
        <taxon>Eukaryota</taxon>
        <taxon>Metazoa</taxon>
        <taxon>Ecdysozoa</taxon>
        <taxon>Arthropoda</taxon>
        <taxon>Hexapoda</taxon>
        <taxon>Insecta</taxon>
        <taxon>Pterygota</taxon>
        <taxon>Neoptera</taxon>
        <taxon>Endopterygota</taxon>
        <taxon>Coleoptera</taxon>
        <taxon>Polyphaga</taxon>
        <taxon>Cucujiformia</taxon>
        <taxon>Coccinelloidea</taxon>
        <taxon>Coccinellidae</taxon>
        <taxon>Epilachninae</taxon>
        <taxon>Epilachnini</taxon>
        <taxon>Henosepilachna</taxon>
    </lineage>
</organism>
<dbReference type="InterPro" id="IPR001251">
    <property type="entry name" value="CRAL-TRIO_dom"/>
</dbReference>
<name>A0AAW1TXJ8_9CUCU</name>
<dbReference type="Proteomes" id="UP001431783">
    <property type="component" value="Unassembled WGS sequence"/>
</dbReference>
<dbReference type="GO" id="GO:0016020">
    <property type="term" value="C:membrane"/>
    <property type="evidence" value="ECO:0007669"/>
    <property type="project" value="TreeGrafter"/>
</dbReference>
<accession>A0AAW1TXJ8</accession>
<gene>
    <name evidence="2" type="ORF">WA026_021806</name>
</gene>
<dbReference type="SUPFAM" id="SSF52087">
    <property type="entry name" value="CRAL/TRIO domain"/>
    <property type="match status" value="1"/>
</dbReference>
<reference evidence="2 3" key="1">
    <citation type="submission" date="2023-03" db="EMBL/GenBank/DDBJ databases">
        <title>Genome insight into feeding habits of ladybird beetles.</title>
        <authorList>
            <person name="Li H.-S."/>
            <person name="Huang Y.-H."/>
            <person name="Pang H."/>
        </authorList>
    </citation>
    <scope>NUCLEOTIDE SEQUENCE [LARGE SCALE GENOMIC DNA]</scope>
    <source>
        <strain evidence="2">SYSU_2023b</strain>
        <tissue evidence="2">Whole body</tissue>
    </source>
</reference>
<dbReference type="AlphaFoldDB" id="A0AAW1TXJ8"/>
<feature type="domain" description="CRAL-TRIO" evidence="1">
    <location>
        <begin position="190"/>
        <end position="278"/>
    </location>
</feature>
<dbReference type="PANTHER" id="PTHR10174">
    <property type="entry name" value="ALPHA-TOCOPHEROL TRANSFER PROTEIN-RELATED"/>
    <property type="match status" value="1"/>
</dbReference>
<dbReference type="Pfam" id="PF00650">
    <property type="entry name" value="CRAL_TRIO"/>
    <property type="match status" value="1"/>
</dbReference>
<dbReference type="GO" id="GO:1902936">
    <property type="term" value="F:phosphatidylinositol bisphosphate binding"/>
    <property type="evidence" value="ECO:0007669"/>
    <property type="project" value="TreeGrafter"/>
</dbReference>
<dbReference type="InterPro" id="IPR036865">
    <property type="entry name" value="CRAL-TRIO_dom_sf"/>
</dbReference>
<proteinExistence type="predicted"/>
<dbReference type="InterPro" id="IPR036273">
    <property type="entry name" value="CRAL/TRIO_N_dom_sf"/>
</dbReference>
<dbReference type="Gene3D" id="3.40.525.10">
    <property type="entry name" value="CRAL-TRIO lipid binding domain"/>
    <property type="match status" value="1"/>
</dbReference>
<keyword evidence="3" id="KW-1185">Reference proteome</keyword>
<dbReference type="CDD" id="cd00170">
    <property type="entry name" value="SEC14"/>
    <property type="match status" value="1"/>
</dbReference>
<evidence type="ECO:0000259" key="1">
    <source>
        <dbReference type="Pfam" id="PF00650"/>
    </source>
</evidence>